<keyword evidence="6" id="KW-1015">Disulfide bond</keyword>
<comment type="function">
    <text evidence="7">Lectin involved in the quality control of the secretory pathway. As a member of the endoplasmic reticulum-associated degradation lumenal (ERAD-L) surveillance system, targets misfolded endoplasmic reticulum lumenal glycoproteins for degradation.</text>
</comment>
<evidence type="ECO:0000256" key="3">
    <source>
        <dbReference type="ARBA" id="ARBA00022729"/>
    </source>
</evidence>
<dbReference type="RefSeq" id="XP_018986845.1">
    <property type="nucleotide sequence ID" value="XM_019132383.1"/>
</dbReference>
<keyword evidence="4 7" id="KW-0430">Lectin</keyword>
<dbReference type="STRING" id="984486.A0A1E3QWZ1"/>
<accession>A0A1E3QWZ1</accession>
<evidence type="ECO:0000256" key="8">
    <source>
        <dbReference type="SAM" id="SignalP"/>
    </source>
</evidence>
<evidence type="ECO:0000256" key="5">
    <source>
        <dbReference type="ARBA" id="ARBA00022824"/>
    </source>
</evidence>
<keyword evidence="5 7" id="KW-0256">Endoplasmic reticulum</keyword>
<gene>
    <name evidence="10" type="ORF">BABINDRAFT_6205</name>
</gene>
<dbReference type="InterPro" id="IPR009011">
    <property type="entry name" value="Man6P_isomerase_rcpt-bd_dom_sf"/>
</dbReference>
<evidence type="ECO:0000313" key="11">
    <source>
        <dbReference type="Proteomes" id="UP000094336"/>
    </source>
</evidence>
<evidence type="ECO:0000256" key="7">
    <source>
        <dbReference type="RuleBase" id="RU369099"/>
    </source>
</evidence>
<comment type="subcellular location">
    <subcellularLocation>
        <location evidence="1 7">Endoplasmic reticulum membrane</location>
        <topology evidence="1 7">Peripheral membrane protein</topology>
        <orientation evidence="1 7">Lumenal side</orientation>
    </subcellularLocation>
</comment>
<dbReference type="PANTHER" id="PTHR15414">
    <property type="entry name" value="OS-9-RELATED"/>
    <property type="match status" value="1"/>
</dbReference>
<dbReference type="PROSITE" id="PS51914">
    <property type="entry name" value="MRH"/>
    <property type="match status" value="1"/>
</dbReference>
<dbReference type="Pfam" id="PF07915">
    <property type="entry name" value="PRKCSH"/>
    <property type="match status" value="1"/>
</dbReference>
<dbReference type="InterPro" id="IPR044865">
    <property type="entry name" value="MRH_dom"/>
</dbReference>
<dbReference type="Proteomes" id="UP000094336">
    <property type="component" value="Unassembled WGS sequence"/>
</dbReference>
<evidence type="ECO:0000256" key="6">
    <source>
        <dbReference type="ARBA" id="ARBA00023157"/>
    </source>
</evidence>
<dbReference type="GO" id="GO:0005788">
    <property type="term" value="C:endoplasmic reticulum lumen"/>
    <property type="evidence" value="ECO:0007669"/>
    <property type="project" value="UniProtKB-UniRule"/>
</dbReference>
<dbReference type="GO" id="GO:0030970">
    <property type="term" value="P:retrograde protein transport, ER to cytosol"/>
    <property type="evidence" value="ECO:0007669"/>
    <property type="project" value="TreeGrafter"/>
</dbReference>
<dbReference type="AlphaFoldDB" id="A0A1E3QWZ1"/>
<comment type="similarity">
    <text evidence="2 7">Belongs to the OS-9 family.</text>
</comment>
<dbReference type="GeneID" id="30150236"/>
<dbReference type="PANTHER" id="PTHR15414:SF0">
    <property type="entry name" value="ENDOPLASMIC RETICULUM LECTIN 1"/>
    <property type="match status" value="1"/>
</dbReference>
<dbReference type="EMBL" id="KV454427">
    <property type="protein sequence ID" value="ODQ81517.1"/>
    <property type="molecule type" value="Genomic_DNA"/>
</dbReference>
<evidence type="ECO:0000256" key="1">
    <source>
        <dbReference type="ARBA" id="ARBA00004367"/>
    </source>
</evidence>
<keyword evidence="3 8" id="KW-0732">Signal</keyword>
<feature type="domain" description="MRH" evidence="9">
    <location>
        <begin position="107"/>
        <end position="230"/>
    </location>
</feature>
<dbReference type="InterPro" id="IPR045149">
    <property type="entry name" value="OS-9-like"/>
</dbReference>
<evidence type="ECO:0000256" key="4">
    <source>
        <dbReference type="ARBA" id="ARBA00022734"/>
    </source>
</evidence>
<name>A0A1E3QWZ1_9ASCO</name>
<evidence type="ECO:0000256" key="2">
    <source>
        <dbReference type="ARBA" id="ARBA00009918"/>
    </source>
</evidence>
<dbReference type="GO" id="GO:0030246">
    <property type="term" value="F:carbohydrate binding"/>
    <property type="evidence" value="ECO:0007669"/>
    <property type="project" value="UniProtKB-UniRule"/>
</dbReference>
<evidence type="ECO:0000313" key="10">
    <source>
        <dbReference type="EMBL" id="ODQ81517.1"/>
    </source>
</evidence>
<proteinExistence type="inferred from homology"/>
<protein>
    <recommendedName>
        <fullName evidence="7">Endoplasmic reticulum lectin</fullName>
    </recommendedName>
    <alternativeName>
        <fullName evidence="7">Protein OS-9 homolog</fullName>
    </alternativeName>
</protein>
<feature type="chain" id="PRO_5009134422" description="Endoplasmic reticulum lectin" evidence="8">
    <location>
        <begin position="18"/>
        <end position="408"/>
    </location>
</feature>
<organism evidence="10 11">
    <name type="scientific">Babjeviella inositovora NRRL Y-12698</name>
    <dbReference type="NCBI Taxonomy" id="984486"/>
    <lineage>
        <taxon>Eukaryota</taxon>
        <taxon>Fungi</taxon>
        <taxon>Dikarya</taxon>
        <taxon>Ascomycota</taxon>
        <taxon>Saccharomycotina</taxon>
        <taxon>Pichiomycetes</taxon>
        <taxon>Serinales incertae sedis</taxon>
        <taxon>Babjeviella</taxon>
    </lineage>
</organism>
<feature type="signal peptide" evidence="8">
    <location>
        <begin position="1"/>
        <end position="17"/>
    </location>
</feature>
<dbReference type="OrthoDB" id="448954at2759"/>
<dbReference type="Gene3D" id="2.70.130.10">
    <property type="entry name" value="Mannose-6-phosphate receptor binding domain"/>
    <property type="match status" value="1"/>
</dbReference>
<dbReference type="GO" id="GO:0030968">
    <property type="term" value="P:endoplasmic reticulum unfolded protein response"/>
    <property type="evidence" value="ECO:0007669"/>
    <property type="project" value="UniProtKB-UniRule"/>
</dbReference>
<keyword evidence="7" id="KW-0472">Membrane</keyword>
<evidence type="ECO:0000259" key="9">
    <source>
        <dbReference type="PROSITE" id="PS51914"/>
    </source>
</evidence>
<dbReference type="InterPro" id="IPR012913">
    <property type="entry name" value="OS9-like_dom"/>
</dbReference>
<reference evidence="11" key="1">
    <citation type="submission" date="2016-05" db="EMBL/GenBank/DDBJ databases">
        <title>Comparative genomics of biotechnologically important yeasts.</title>
        <authorList>
            <consortium name="DOE Joint Genome Institute"/>
            <person name="Riley R."/>
            <person name="Haridas S."/>
            <person name="Wolfe K.H."/>
            <person name="Lopes M.R."/>
            <person name="Hittinger C.T."/>
            <person name="Goker M."/>
            <person name="Salamov A."/>
            <person name="Wisecaver J."/>
            <person name="Long T.M."/>
            <person name="Aerts A.L."/>
            <person name="Barry K."/>
            <person name="Choi C."/>
            <person name="Clum A."/>
            <person name="Coughlan A.Y."/>
            <person name="Deshpande S."/>
            <person name="Douglass A.P."/>
            <person name="Hanson S.J."/>
            <person name="Klenk H.-P."/>
            <person name="Labutti K."/>
            <person name="Lapidus A."/>
            <person name="Lindquist E."/>
            <person name="Lipzen A."/>
            <person name="Meier-Kolthoff J.P."/>
            <person name="Ohm R.A."/>
            <person name="Otillar R.P."/>
            <person name="Pangilinan J."/>
            <person name="Peng Y."/>
            <person name="Rokas A."/>
            <person name="Rosa C.A."/>
            <person name="Scheuner C."/>
            <person name="Sibirny A.A."/>
            <person name="Slot J.C."/>
            <person name="Stielow J.B."/>
            <person name="Sun H."/>
            <person name="Kurtzman C.P."/>
            <person name="Blackwell M."/>
            <person name="Grigoriev I.V."/>
            <person name="Jeffries T.W."/>
        </authorList>
    </citation>
    <scope>NUCLEOTIDE SEQUENCE [LARGE SCALE GENOMIC DNA]</scope>
    <source>
        <strain evidence="11">NRRL Y-12698</strain>
    </source>
</reference>
<sequence length="408" mass="45698">MLSWVLLLLLGVSSVQCGFSAYSDIYSSPKINIQYSDKLVSFPETDTLLKLRQSNRSFELLLRPDTQYICSVPYYALPQVSTSSENRIEVDTETLASAVAIIEKALDSCLYYSTGWWTYAFCYGKEVVQFHEDLEVAKTGVPKPDPTLPIYYLARFQDESDFSIEQDRTSKYISQSVGGGTKCDMTLTPRTIDVKYFCDPRIGRLSVESVAEVRTCQYEAEINIPGLCDTKLAIQDSTADRLDIVCAPVGTSNVTRDTQDLLDLFQRGSTEHRLRVTLSNYEYTSMGYGVSIGEHIKPGFPNIMLISLSKDSVKVVEDLLLVFSSAIPNGRLVVKSTFKKYTITVADKFTARFPMYDFKGEFVANVEIVFGDKLKMVISVLPHSTIISENYLSVQKNGNAAQLNTDFT</sequence>
<dbReference type="GO" id="GO:0005789">
    <property type="term" value="C:endoplasmic reticulum membrane"/>
    <property type="evidence" value="ECO:0007669"/>
    <property type="project" value="UniProtKB-SubCell"/>
</dbReference>
<keyword evidence="11" id="KW-1185">Reference proteome</keyword>